<accession>A0ACD5UQY5</accession>
<reference evidence="1" key="1">
    <citation type="submission" date="2021-05" db="EMBL/GenBank/DDBJ databases">
        <authorList>
            <person name="Scholz U."/>
            <person name="Mascher M."/>
            <person name="Fiebig A."/>
        </authorList>
    </citation>
    <scope>NUCLEOTIDE SEQUENCE [LARGE SCALE GENOMIC DNA]</scope>
</reference>
<evidence type="ECO:0000313" key="1">
    <source>
        <dbReference type="EnsemblPlants" id="AVESA.00010b.r2.2CG0303110.1.CDS"/>
    </source>
</evidence>
<sequence>MADPIAAYHDAGPHKQRDPSVVTRRDLGSGIRLPLGYTSDLPSKADPMSAYNFARLLPTAASSDLRRRLRACGRRRRRGAGLPLPIDRATMPSDRDFPAFSMVHALLEDIVHYTLSTLHNIQKSLLYWESIAEGTNLQRMYFMIFERGPRAFLETTWQTLTGLRSRSPSEHLLNSADYMVSTRLKALTELQNCFAVFLAEVYSEVDNCKGRLTEWWSEQSLRTLLITLDPLLFNLELSLGTRSVQVQRFPVAEVDTKTGISSIYQNLLMIDTFISKKLAVHQKPRNKTIYWLPYTCGAIGLSACSLWLLCRSSFMGRSGTDVSIRDSKDSLAGYWDQHAVELIISIRDGIYKTFRRTDKLISTKQDVHQIEASLHRCEKELMLLPQKPPSRELALAMPTNQVQKHAHAIQKKLLELDRSLEEKKLGQQEAMLELTQILEGNEMKFALCAAWPAFGLCLLLLLLLRASVFHDQDEEERSKMSRLPQRLLLRDAELRLMEFQKYRMTNGMEKNADSKFGLMLCDLDRLYKAVEFHAKKSGEWSSVRRDIGELAKPRMRMSDRLVVLSRLKETYYCLIPSPSPSVCYPPLS</sequence>
<dbReference type="Proteomes" id="UP001732700">
    <property type="component" value="Chromosome 2C"/>
</dbReference>
<proteinExistence type="predicted"/>
<evidence type="ECO:0000313" key="2">
    <source>
        <dbReference type="Proteomes" id="UP001732700"/>
    </source>
</evidence>
<keyword evidence="2" id="KW-1185">Reference proteome</keyword>
<reference evidence="1" key="2">
    <citation type="submission" date="2025-09" db="UniProtKB">
        <authorList>
            <consortium name="EnsemblPlants"/>
        </authorList>
    </citation>
    <scope>IDENTIFICATION</scope>
</reference>
<protein>
    <submittedName>
        <fullName evidence="1">Uncharacterized protein</fullName>
    </submittedName>
</protein>
<dbReference type="EnsemblPlants" id="AVESA.00010b.r2.2CG0303110.1">
    <property type="protein sequence ID" value="AVESA.00010b.r2.2CG0303110.1.CDS"/>
    <property type="gene ID" value="AVESA.00010b.r2.2CG0303110"/>
</dbReference>
<name>A0ACD5UQY5_AVESA</name>
<organism evidence="1 2">
    <name type="scientific">Avena sativa</name>
    <name type="common">Oat</name>
    <dbReference type="NCBI Taxonomy" id="4498"/>
    <lineage>
        <taxon>Eukaryota</taxon>
        <taxon>Viridiplantae</taxon>
        <taxon>Streptophyta</taxon>
        <taxon>Embryophyta</taxon>
        <taxon>Tracheophyta</taxon>
        <taxon>Spermatophyta</taxon>
        <taxon>Magnoliopsida</taxon>
        <taxon>Liliopsida</taxon>
        <taxon>Poales</taxon>
        <taxon>Poaceae</taxon>
        <taxon>BOP clade</taxon>
        <taxon>Pooideae</taxon>
        <taxon>Poodae</taxon>
        <taxon>Poeae</taxon>
        <taxon>Poeae Chloroplast Group 1 (Aveneae type)</taxon>
        <taxon>Aveninae</taxon>
        <taxon>Avena</taxon>
    </lineage>
</organism>